<comment type="cofactor">
    <cofactor evidence="1">
        <name>Mg(2+)</name>
        <dbReference type="ChEBI" id="CHEBI:18420"/>
    </cofactor>
</comment>
<feature type="domain" description="Nudix hydrolase" evidence="3">
    <location>
        <begin position="45"/>
        <end position="176"/>
    </location>
</feature>
<dbReference type="NCBIfam" id="NF008736">
    <property type="entry name" value="PRK11762.1"/>
    <property type="match status" value="1"/>
</dbReference>
<evidence type="ECO:0000313" key="5">
    <source>
        <dbReference type="Proteomes" id="UP000278334"/>
    </source>
</evidence>
<keyword evidence="2" id="KW-0378">Hydrolase</keyword>
<dbReference type="GO" id="GO:0019144">
    <property type="term" value="F:ADP-sugar diphosphatase activity"/>
    <property type="evidence" value="ECO:0007669"/>
    <property type="project" value="TreeGrafter"/>
</dbReference>
<dbReference type="Gene3D" id="3.90.79.10">
    <property type="entry name" value="Nucleoside Triphosphate Pyrophosphohydrolase"/>
    <property type="match status" value="1"/>
</dbReference>
<dbReference type="EMBL" id="CP024634">
    <property type="protein sequence ID" value="AYQ57651.1"/>
    <property type="molecule type" value="Genomic_DNA"/>
</dbReference>
<evidence type="ECO:0000259" key="3">
    <source>
        <dbReference type="PROSITE" id="PS51462"/>
    </source>
</evidence>
<sequence length="189" mass="21422">MLYNRYMQKKPKVSNIKNIATTKFFNIQSMDVAFSNGEKRQYERLKPSENGAVLVVPMLNDDTVLMIYEYSGGTDRYELALTKGKIDDGETPLEAANRELIEEIGYGANKLTFIKEITIAPGYQSSVTHIVLAQDLYKDSAEGDEPEPLEVVEHQLSNLEKLVYHEDLTEARSIAALYMAREIVKNQHS</sequence>
<dbReference type="Pfam" id="PF00293">
    <property type="entry name" value="NUDIX"/>
    <property type="match status" value="1"/>
</dbReference>
<dbReference type="KEGG" id="bthg:MS2017_1993"/>
<evidence type="ECO:0000256" key="1">
    <source>
        <dbReference type="ARBA" id="ARBA00001946"/>
    </source>
</evidence>
<proteinExistence type="predicted"/>
<dbReference type="PANTHER" id="PTHR11839:SF12">
    <property type="entry name" value="ADP COMPOUNDS HYDROLASE NUDE"/>
    <property type="match status" value="1"/>
</dbReference>
<dbReference type="FunFam" id="3.90.79.10:FF:000006">
    <property type="entry name" value="ADP compounds hydrolase NudE"/>
    <property type="match status" value="1"/>
</dbReference>
<dbReference type="SUPFAM" id="SSF55811">
    <property type="entry name" value="Nudix"/>
    <property type="match status" value="1"/>
</dbReference>
<dbReference type="AlphaFoldDB" id="A0A3G3IPB5"/>
<reference evidence="4 5" key="1">
    <citation type="submission" date="2017-11" db="EMBL/GenBank/DDBJ databases">
        <title>Genome sequence of the bacterial symbiont EPR9N from a vent mussel Bathymodiolus thermophilus.</title>
        <authorList>
            <person name="Won Y.-J."/>
        </authorList>
    </citation>
    <scope>NUCLEOTIDE SEQUENCE [LARGE SCALE GENOMIC DNA]</scope>
    <source>
        <strain evidence="4 5">EPR9N</strain>
    </source>
</reference>
<accession>A0A3G3IPB5</accession>
<dbReference type="PANTHER" id="PTHR11839">
    <property type="entry name" value="UDP/ADP-SUGAR PYROPHOSPHATASE"/>
    <property type="match status" value="1"/>
</dbReference>
<dbReference type="InterPro" id="IPR020084">
    <property type="entry name" value="NUDIX_hydrolase_CS"/>
</dbReference>
<organism evidence="4 5">
    <name type="scientific">Bathymodiolus thermophilus thioautotrophic gill symbiont</name>
    <dbReference type="NCBI Taxonomy" id="2360"/>
    <lineage>
        <taxon>Bacteria</taxon>
        <taxon>Pseudomonadati</taxon>
        <taxon>Pseudomonadota</taxon>
        <taxon>Gammaproteobacteria</taxon>
        <taxon>sulfur-oxidizing symbionts</taxon>
    </lineage>
</organism>
<dbReference type="InterPro" id="IPR000086">
    <property type="entry name" value="NUDIX_hydrolase_dom"/>
</dbReference>
<dbReference type="InterPro" id="IPR015797">
    <property type="entry name" value="NUDIX_hydrolase-like_dom_sf"/>
</dbReference>
<dbReference type="PROSITE" id="PS00893">
    <property type="entry name" value="NUDIX_BOX"/>
    <property type="match status" value="1"/>
</dbReference>
<dbReference type="PROSITE" id="PS51462">
    <property type="entry name" value="NUDIX"/>
    <property type="match status" value="1"/>
</dbReference>
<dbReference type="Proteomes" id="UP000278334">
    <property type="component" value="Chromosome"/>
</dbReference>
<dbReference type="CDD" id="cd24156">
    <property type="entry name" value="NUDIX_ADPRase_NudE"/>
    <property type="match status" value="1"/>
</dbReference>
<evidence type="ECO:0000313" key="4">
    <source>
        <dbReference type="EMBL" id="AYQ57651.1"/>
    </source>
</evidence>
<gene>
    <name evidence="4" type="ORF">MS2017_1993</name>
</gene>
<dbReference type="GO" id="GO:0005829">
    <property type="term" value="C:cytosol"/>
    <property type="evidence" value="ECO:0007669"/>
    <property type="project" value="TreeGrafter"/>
</dbReference>
<evidence type="ECO:0000256" key="2">
    <source>
        <dbReference type="ARBA" id="ARBA00022801"/>
    </source>
</evidence>
<dbReference type="GO" id="GO:0019693">
    <property type="term" value="P:ribose phosphate metabolic process"/>
    <property type="evidence" value="ECO:0007669"/>
    <property type="project" value="TreeGrafter"/>
</dbReference>
<dbReference type="GO" id="GO:0006753">
    <property type="term" value="P:nucleoside phosphate metabolic process"/>
    <property type="evidence" value="ECO:0007669"/>
    <property type="project" value="TreeGrafter"/>
</dbReference>
<protein>
    <submittedName>
        <fullName evidence="4">ADP-ribose diphosphatase</fullName>
    </submittedName>
</protein>
<name>A0A3G3IPB5_9GAMM</name>